<gene>
    <name evidence="3" type="ORF">FG486_11085</name>
</gene>
<dbReference type="InterPro" id="IPR046252">
    <property type="entry name" value="DUF6285"/>
</dbReference>
<proteinExistence type="predicted"/>
<name>A0A7V8REE3_9SPHN</name>
<dbReference type="InterPro" id="IPR002575">
    <property type="entry name" value="Aminoglycoside_PTrfase"/>
</dbReference>
<dbReference type="EMBL" id="VDES01000002">
    <property type="protein sequence ID" value="MBA1374883.1"/>
    <property type="molecule type" value="Genomic_DNA"/>
</dbReference>
<dbReference type="RefSeq" id="WP_181267530.1">
    <property type="nucleotide sequence ID" value="NZ_BAAAGB010000001.1"/>
</dbReference>
<dbReference type="AlphaFoldDB" id="A0A7V8REE3"/>
<dbReference type="InterPro" id="IPR011009">
    <property type="entry name" value="Kinase-like_dom_sf"/>
</dbReference>
<evidence type="ECO:0000313" key="3">
    <source>
        <dbReference type="EMBL" id="MBA1374883.1"/>
    </source>
</evidence>
<protein>
    <submittedName>
        <fullName evidence="3">Phosphotransferase family protein</fullName>
    </submittedName>
</protein>
<dbReference type="Pfam" id="PF19802">
    <property type="entry name" value="DUF6285"/>
    <property type="match status" value="1"/>
</dbReference>
<feature type="domain" description="Aminoglycoside phosphotransferase" evidence="1">
    <location>
        <begin position="27"/>
        <end position="252"/>
    </location>
</feature>
<feature type="domain" description="DUF6285" evidence="2">
    <location>
        <begin position="374"/>
        <end position="454"/>
    </location>
</feature>
<organism evidence="3 4">
    <name type="scientific">Sphingomonas ursincola</name>
    <dbReference type="NCBI Taxonomy" id="56361"/>
    <lineage>
        <taxon>Bacteria</taxon>
        <taxon>Pseudomonadati</taxon>
        <taxon>Pseudomonadota</taxon>
        <taxon>Alphaproteobacteria</taxon>
        <taxon>Sphingomonadales</taxon>
        <taxon>Sphingomonadaceae</taxon>
        <taxon>Sphingomonas</taxon>
    </lineage>
</organism>
<sequence length="475" mass="51429">MDDTAFAERLETLCRAKLGGDGPLAGLKRLSGGASMQSWRFAWGDEALILRRMPEGLRADDAAIDSGALDLDGQADVIESAVAHGVMAPAVRARLTRDDGLGEGFIMACAPGEALPQVLLRDPAYAGALESLPQQWAEQLAAIHAIAPASLPSSLTYRSPAQMLADLEARWRDLGGISPIYALAFGWLERTLPDPVEPRLCHGDFRMGNLLVTPQGLSAVLDWELAHLGDPVQDLAFGCIPSWRFGRYDKVLGGFAQPEDMLAHYEAITGVPVDRTRFRFWLVYSCLWWGICCLIMADIWRRGDKANPERLVIGRRVSEVEIDLLLMLSDELVDVPAPMDWPAGDIAVENGVPTGAALTEAVSFWLDGKIAATAQGHAKFEAKVAVNALGMAARDAALGPGFRASQMRRLEILGYDAPALVAALRQDPAHVTPAVHHHLRRLAAENCLIDQPRYAGLGAARTAWSQNPQTSAKNL</sequence>
<keyword evidence="3" id="KW-0808">Transferase</keyword>
<evidence type="ECO:0000259" key="1">
    <source>
        <dbReference type="Pfam" id="PF01636"/>
    </source>
</evidence>
<dbReference type="InterPro" id="IPR041726">
    <property type="entry name" value="ACAD10_11_N"/>
</dbReference>
<keyword evidence="4" id="KW-1185">Reference proteome</keyword>
<dbReference type="GO" id="GO:0016740">
    <property type="term" value="F:transferase activity"/>
    <property type="evidence" value="ECO:0007669"/>
    <property type="project" value="UniProtKB-KW"/>
</dbReference>
<dbReference type="Proteomes" id="UP000589292">
    <property type="component" value="Unassembled WGS sequence"/>
</dbReference>
<reference evidence="3 4" key="1">
    <citation type="journal article" date="1994" name="Int. J. Syst. Bacteriol.">
        <title>Phylogenetic positions of novel aerobic, bacteriochlorophyll a-containing bacteria and description of Roseococcus thiosulfatophilus gen. nov., sp. nov., Erythromicrobium ramosum gen. nov., sp. nov., and Erythrobacter litoralis sp. nov.</title>
        <authorList>
            <person name="Yurkov V."/>
            <person name="Stackebrandt E."/>
            <person name="Holmes A."/>
            <person name="Fuerst J.A."/>
            <person name="Hugenholtz P."/>
            <person name="Golecki J."/>
            <person name="Gad'on N."/>
            <person name="Gorlenko V.M."/>
            <person name="Kompantseva E.I."/>
            <person name="Drews G."/>
        </authorList>
    </citation>
    <scope>NUCLEOTIDE SEQUENCE [LARGE SCALE GENOMIC DNA]</scope>
    <source>
        <strain evidence="3 4">KR-99</strain>
    </source>
</reference>
<dbReference type="Pfam" id="PF01636">
    <property type="entry name" value="APH"/>
    <property type="match status" value="1"/>
</dbReference>
<dbReference type="PANTHER" id="PTHR21310">
    <property type="entry name" value="AMINOGLYCOSIDE PHOSPHOTRANSFERASE-RELATED-RELATED"/>
    <property type="match status" value="1"/>
</dbReference>
<accession>A0A7V8REE3</accession>
<dbReference type="PANTHER" id="PTHR21310:SF57">
    <property type="entry name" value="BLR2944 PROTEIN"/>
    <property type="match status" value="1"/>
</dbReference>
<dbReference type="InterPro" id="IPR051678">
    <property type="entry name" value="AGP_Transferase"/>
</dbReference>
<dbReference type="CDD" id="cd05154">
    <property type="entry name" value="ACAD10_11_N-like"/>
    <property type="match status" value="1"/>
</dbReference>
<evidence type="ECO:0000259" key="2">
    <source>
        <dbReference type="Pfam" id="PF19802"/>
    </source>
</evidence>
<dbReference type="Gene3D" id="3.90.1200.10">
    <property type="match status" value="1"/>
</dbReference>
<comment type="caution">
    <text evidence="3">The sequence shown here is derived from an EMBL/GenBank/DDBJ whole genome shotgun (WGS) entry which is preliminary data.</text>
</comment>
<evidence type="ECO:0000313" key="4">
    <source>
        <dbReference type="Proteomes" id="UP000589292"/>
    </source>
</evidence>
<dbReference type="SUPFAM" id="SSF56112">
    <property type="entry name" value="Protein kinase-like (PK-like)"/>
    <property type="match status" value="1"/>
</dbReference>